<dbReference type="EMBL" id="DRTD01000224">
    <property type="protein sequence ID" value="HHE54752.1"/>
    <property type="molecule type" value="Genomic_DNA"/>
</dbReference>
<dbReference type="PANTHER" id="PTHR43023:SF3">
    <property type="entry name" value="PROTEIN TRIGALACTOSYLDIACYLGLYCEROL 3, CHLOROPLASTIC"/>
    <property type="match status" value="1"/>
</dbReference>
<gene>
    <name evidence="5" type="ORF">ENL21_03145</name>
</gene>
<evidence type="ECO:0000259" key="4">
    <source>
        <dbReference type="PROSITE" id="PS50893"/>
    </source>
</evidence>
<evidence type="ECO:0000313" key="5">
    <source>
        <dbReference type="EMBL" id="HHE54752.1"/>
    </source>
</evidence>
<dbReference type="AlphaFoldDB" id="A0A7V5H328"/>
<dbReference type="InterPro" id="IPR003439">
    <property type="entry name" value="ABC_transporter-like_ATP-bd"/>
</dbReference>
<dbReference type="SMART" id="SM00382">
    <property type="entry name" value="AAA"/>
    <property type="match status" value="1"/>
</dbReference>
<accession>A0A7V5H328</accession>
<evidence type="ECO:0000256" key="1">
    <source>
        <dbReference type="ARBA" id="ARBA00022448"/>
    </source>
</evidence>
<sequence length="243" mass="26357">MSESVIQVQNLVSGYDDQIVLNDISFEVIPGEILVILGTSGCGKTTLLKHLIGLIQPFSGQIKLLGQDLINSNEKELLNLMRQVGVLFQNGALLNSITVAENIALPLEQHTNLNDKLIEDLVHLKLSLVGLSHAANSLPSELSGGMRKRAALARAIALDPKILFADEPGAGLDPVTASSLDRLLLNLRELLGMTLVVVTHELGSIKRIADRILFLHQGKAVFYGKLSDALKSDIEPVQRFFNA</sequence>
<evidence type="ECO:0000256" key="2">
    <source>
        <dbReference type="ARBA" id="ARBA00022741"/>
    </source>
</evidence>
<evidence type="ECO:0000256" key="3">
    <source>
        <dbReference type="ARBA" id="ARBA00022840"/>
    </source>
</evidence>
<dbReference type="GO" id="GO:0005524">
    <property type="term" value="F:ATP binding"/>
    <property type="evidence" value="ECO:0007669"/>
    <property type="project" value="UniProtKB-KW"/>
</dbReference>
<keyword evidence="3 5" id="KW-0067">ATP-binding</keyword>
<dbReference type="PANTHER" id="PTHR43023">
    <property type="entry name" value="PROTEIN TRIGALACTOSYLDIACYLGLYCEROL 3, CHLOROPLASTIC"/>
    <property type="match status" value="1"/>
</dbReference>
<feature type="domain" description="ABC transporter" evidence="4">
    <location>
        <begin position="6"/>
        <end position="242"/>
    </location>
</feature>
<dbReference type="GO" id="GO:0016887">
    <property type="term" value="F:ATP hydrolysis activity"/>
    <property type="evidence" value="ECO:0007669"/>
    <property type="project" value="InterPro"/>
</dbReference>
<dbReference type="InterPro" id="IPR017871">
    <property type="entry name" value="ABC_transporter-like_CS"/>
</dbReference>
<name>A0A7V5H328_CALAY</name>
<dbReference type="PROSITE" id="PS50893">
    <property type="entry name" value="ABC_TRANSPORTER_2"/>
    <property type="match status" value="1"/>
</dbReference>
<reference evidence="5" key="1">
    <citation type="journal article" date="2020" name="mSystems">
        <title>Genome- and Community-Level Interaction Insights into Carbon Utilization and Element Cycling Functions of Hydrothermarchaeota in Hydrothermal Sediment.</title>
        <authorList>
            <person name="Zhou Z."/>
            <person name="Liu Y."/>
            <person name="Xu W."/>
            <person name="Pan J."/>
            <person name="Luo Z.H."/>
            <person name="Li M."/>
        </authorList>
    </citation>
    <scope>NUCLEOTIDE SEQUENCE [LARGE SCALE GENOMIC DNA]</scope>
    <source>
        <strain evidence="5">HyVt-76</strain>
    </source>
</reference>
<keyword evidence="2" id="KW-0547">Nucleotide-binding</keyword>
<dbReference type="InterPro" id="IPR003593">
    <property type="entry name" value="AAA+_ATPase"/>
</dbReference>
<dbReference type="Gene3D" id="3.40.50.300">
    <property type="entry name" value="P-loop containing nucleotide triphosphate hydrolases"/>
    <property type="match status" value="1"/>
</dbReference>
<dbReference type="SUPFAM" id="SSF52540">
    <property type="entry name" value="P-loop containing nucleoside triphosphate hydrolases"/>
    <property type="match status" value="1"/>
</dbReference>
<dbReference type="Pfam" id="PF00005">
    <property type="entry name" value="ABC_tran"/>
    <property type="match status" value="1"/>
</dbReference>
<dbReference type="InterPro" id="IPR027417">
    <property type="entry name" value="P-loop_NTPase"/>
</dbReference>
<organism evidence="5">
    <name type="scientific">Caldithrix abyssi</name>
    <dbReference type="NCBI Taxonomy" id="187145"/>
    <lineage>
        <taxon>Bacteria</taxon>
        <taxon>Pseudomonadati</taxon>
        <taxon>Calditrichota</taxon>
        <taxon>Calditrichia</taxon>
        <taxon>Calditrichales</taxon>
        <taxon>Calditrichaceae</taxon>
        <taxon>Caldithrix</taxon>
    </lineage>
</organism>
<protein>
    <submittedName>
        <fullName evidence="5">ATP-binding cassette domain-containing protein</fullName>
    </submittedName>
</protein>
<proteinExistence type="predicted"/>
<dbReference type="Proteomes" id="UP000886111">
    <property type="component" value="Unassembled WGS sequence"/>
</dbReference>
<keyword evidence="1" id="KW-0813">Transport</keyword>
<dbReference type="PROSITE" id="PS00211">
    <property type="entry name" value="ABC_TRANSPORTER_1"/>
    <property type="match status" value="1"/>
</dbReference>
<comment type="caution">
    <text evidence="5">The sequence shown here is derived from an EMBL/GenBank/DDBJ whole genome shotgun (WGS) entry which is preliminary data.</text>
</comment>